<reference evidence="2 3" key="1">
    <citation type="submission" date="2020-07" db="EMBL/GenBank/DDBJ databases">
        <title>Sequencing the genomes of 1000 actinobacteria strains.</title>
        <authorList>
            <person name="Klenk H.-P."/>
        </authorList>
    </citation>
    <scope>NUCLEOTIDE SEQUENCE [LARGE SCALE GENOMIC DNA]</scope>
    <source>
        <strain evidence="2 3">DSM 45772</strain>
    </source>
</reference>
<dbReference type="RefSeq" id="WP_343054252.1">
    <property type="nucleotide sequence ID" value="NZ_BAABHP010000025.1"/>
</dbReference>
<dbReference type="Proteomes" id="UP000535890">
    <property type="component" value="Unassembled WGS sequence"/>
</dbReference>
<feature type="region of interest" description="Disordered" evidence="1">
    <location>
        <begin position="24"/>
        <end position="49"/>
    </location>
</feature>
<proteinExistence type="predicted"/>
<accession>A0A7Y9J6V9</accession>
<protein>
    <submittedName>
        <fullName evidence="2">Uncharacterized protein</fullName>
    </submittedName>
</protein>
<dbReference type="AlphaFoldDB" id="A0A7Y9J6V9"/>
<organism evidence="2 3">
    <name type="scientific">Actinomycetospora corticicola</name>
    <dbReference type="NCBI Taxonomy" id="663602"/>
    <lineage>
        <taxon>Bacteria</taxon>
        <taxon>Bacillati</taxon>
        <taxon>Actinomycetota</taxon>
        <taxon>Actinomycetes</taxon>
        <taxon>Pseudonocardiales</taxon>
        <taxon>Pseudonocardiaceae</taxon>
        <taxon>Actinomycetospora</taxon>
    </lineage>
</organism>
<evidence type="ECO:0000313" key="3">
    <source>
        <dbReference type="Proteomes" id="UP000535890"/>
    </source>
</evidence>
<sequence>MPESTLTPLAAFFAKQNSTVRSRSTSEGVRLAATDGPFSAGPDDGPPVSGPTLALIMAMAGRPAFCDDLTGPGVDVIRSRC</sequence>
<comment type="caution">
    <text evidence="2">The sequence shown here is derived from an EMBL/GenBank/DDBJ whole genome shotgun (WGS) entry which is preliminary data.</text>
</comment>
<evidence type="ECO:0000256" key="1">
    <source>
        <dbReference type="SAM" id="MobiDB-lite"/>
    </source>
</evidence>
<evidence type="ECO:0000313" key="2">
    <source>
        <dbReference type="EMBL" id="NYD37658.1"/>
    </source>
</evidence>
<name>A0A7Y9J6V9_9PSEU</name>
<dbReference type="EMBL" id="JACCBN010000001">
    <property type="protein sequence ID" value="NYD37658.1"/>
    <property type="molecule type" value="Genomic_DNA"/>
</dbReference>
<gene>
    <name evidence="2" type="ORF">BJ983_003760</name>
</gene>
<keyword evidence="3" id="KW-1185">Reference proteome</keyword>